<proteinExistence type="predicted"/>
<dbReference type="RefSeq" id="WP_264743064.1">
    <property type="nucleotide sequence ID" value="NZ_JAPDHV010000003.1"/>
</dbReference>
<dbReference type="PROSITE" id="PS50093">
    <property type="entry name" value="PKD"/>
    <property type="match status" value="1"/>
</dbReference>
<dbReference type="CDD" id="cd00146">
    <property type="entry name" value="PKD"/>
    <property type="match status" value="1"/>
</dbReference>
<gene>
    <name evidence="4" type="ORF">OH806_07500</name>
</gene>
<keyword evidence="1 2" id="KW-0732">Signal</keyword>
<dbReference type="InterPro" id="IPR000601">
    <property type="entry name" value="PKD_dom"/>
</dbReference>
<reference evidence="4" key="1">
    <citation type="submission" date="2022-10" db="EMBL/GenBank/DDBJ databases">
        <title>Chryseobacterium babae sp. nov. isolated from the gut of the beetle Oryctes rhinoceros, and Chryseobacterium kimseyorum sp. nov., isolated from a stick insect rearing cage.</title>
        <authorList>
            <person name="Shelomi M."/>
            <person name="Han C.-J."/>
            <person name="Chen W.-M."/>
            <person name="Chen H.-K."/>
            <person name="Liaw S.-J."/>
            <person name="Muhle E."/>
            <person name="Clermont D."/>
        </authorList>
    </citation>
    <scope>NUCLEOTIDE SEQUENCE</scope>
    <source>
        <strain evidence="4">WLa1L2M3</strain>
    </source>
</reference>
<dbReference type="Pfam" id="PF18962">
    <property type="entry name" value="Por_Secre_tail"/>
    <property type="match status" value="1"/>
</dbReference>
<dbReference type="InterPro" id="IPR013783">
    <property type="entry name" value="Ig-like_fold"/>
</dbReference>
<accession>A0ABT3HMU3</accession>
<evidence type="ECO:0000256" key="1">
    <source>
        <dbReference type="ARBA" id="ARBA00022729"/>
    </source>
</evidence>
<dbReference type="SUPFAM" id="SSF49299">
    <property type="entry name" value="PKD domain"/>
    <property type="match status" value="1"/>
</dbReference>
<feature type="chain" id="PRO_5047490727" evidence="2">
    <location>
        <begin position="21"/>
        <end position="402"/>
    </location>
</feature>
<comment type="caution">
    <text evidence="4">The sequence shown here is derived from an EMBL/GenBank/DDBJ whole genome shotgun (WGS) entry which is preliminary data.</text>
</comment>
<evidence type="ECO:0000256" key="2">
    <source>
        <dbReference type="SAM" id="SignalP"/>
    </source>
</evidence>
<evidence type="ECO:0000313" key="4">
    <source>
        <dbReference type="EMBL" id="MCW3161111.1"/>
    </source>
</evidence>
<feature type="signal peptide" evidence="2">
    <location>
        <begin position="1"/>
        <end position="20"/>
    </location>
</feature>
<dbReference type="NCBIfam" id="TIGR04183">
    <property type="entry name" value="Por_Secre_tail"/>
    <property type="match status" value="1"/>
</dbReference>
<dbReference type="Proteomes" id="UP001163719">
    <property type="component" value="Unassembled WGS sequence"/>
</dbReference>
<dbReference type="Gene3D" id="2.60.40.10">
    <property type="entry name" value="Immunoglobulins"/>
    <property type="match status" value="1"/>
</dbReference>
<name>A0ABT3HMU3_9FLAO</name>
<dbReference type="InterPro" id="IPR026444">
    <property type="entry name" value="Secre_tail"/>
</dbReference>
<feature type="domain" description="PKD" evidence="3">
    <location>
        <begin position="232"/>
        <end position="269"/>
    </location>
</feature>
<evidence type="ECO:0000259" key="3">
    <source>
        <dbReference type="PROSITE" id="PS50093"/>
    </source>
</evidence>
<organism evidence="4 5">
    <name type="scientific">Chryseobacterium oryctis</name>
    <dbReference type="NCBI Taxonomy" id="2952618"/>
    <lineage>
        <taxon>Bacteria</taxon>
        <taxon>Pseudomonadati</taxon>
        <taxon>Bacteroidota</taxon>
        <taxon>Flavobacteriia</taxon>
        <taxon>Flavobacteriales</taxon>
        <taxon>Weeksellaceae</taxon>
        <taxon>Chryseobacterium group</taxon>
        <taxon>Chryseobacterium</taxon>
    </lineage>
</organism>
<keyword evidence="5" id="KW-1185">Reference proteome</keyword>
<evidence type="ECO:0000313" key="5">
    <source>
        <dbReference type="Proteomes" id="UP001163719"/>
    </source>
</evidence>
<dbReference type="InterPro" id="IPR035986">
    <property type="entry name" value="PKD_dom_sf"/>
</dbReference>
<dbReference type="EMBL" id="JAPDHV010000003">
    <property type="protein sequence ID" value="MCW3161111.1"/>
    <property type="molecule type" value="Genomic_DNA"/>
</dbReference>
<protein>
    <submittedName>
        <fullName evidence="4">T9SS type A sorting domain-containing protein</fullName>
    </submittedName>
</protein>
<sequence length="402" mass="43665">MIRMYFLAFYMLLGSFGFHAQAPCSDFNDPGNPAGNWAPAAPPNGNVSVGFGSPNALDGTQYLILKDLSGSSWYENNNDFKNIGEKFRGQCLYFDFYIENDSGFGAPYHPNITLSDGTNSTTFVATVAVTPGSGWVRIKAPIELSSGGILPSNSEGAWTMTTPNAAIFDNIMMNSTTLSITPDMTSTQQEVVYFDNICIKPCSDCNECNSNFKIQATTSTSSHITTAQVFLESTNSPSLYSVDWGDGTVSGVLTSHVYTNPGSYKVCVTQYENGKPKCTTCILFCVKPMDSNIVQKNNAASPLKDISAIAKAEIGTAKVSNYLLVPNPAKNYVDLQTNLSKKELVSVRIFDISGKVVANKSETIESGRQNIRIDTEKLIEGTYIVEIKSGDKTNSQKLLIQK</sequence>